<reference evidence="4 5" key="1">
    <citation type="submission" date="2016-01" db="EMBL/GenBank/DDBJ databases">
        <authorList>
            <person name="Oliw E.H."/>
        </authorList>
    </citation>
    <scope>NUCLEOTIDE SEQUENCE [LARGE SCALE GENOMIC DNA]</scope>
    <source>
        <strain evidence="4">LMG 27134</strain>
    </source>
</reference>
<keyword evidence="1" id="KW-0482">Metalloprotease</keyword>
<feature type="domain" description="Microcystin LR degradation protein MlrC N-terminal" evidence="3">
    <location>
        <begin position="5"/>
        <end position="297"/>
    </location>
</feature>
<organism evidence="4 5">
    <name type="scientific">Caballeronia udeis</name>
    <dbReference type="NCBI Taxonomy" id="1232866"/>
    <lineage>
        <taxon>Bacteria</taxon>
        <taxon>Pseudomonadati</taxon>
        <taxon>Pseudomonadota</taxon>
        <taxon>Betaproteobacteria</taxon>
        <taxon>Burkholderiales</taxon>
        <taxon>Burkholderiaceae</taxon>
        <taxon>Caballeronia</taxon>
    </lineage>
</organism>
<evidence type="ECO:0000259" key="2">
    <source>
        <dbReference type="Pfam" id="PF07171"/>
    </source>
</evidence>
<dbReference type="Proteomes" id="UP000054683">
    <property type="component" value="Unassembled WGS sequence"/>
</dbReference>
<dbReference type="GO" id="GO:0046872">
    <property type="term" value="F:metal ion binding"/>
    <property type="evidence" value="ECO:0007669"/>
    <property type="project" value="UniProtKB-KW"/>
</dbReference>
<comment type="cofactor">
    <cofactor evidence="1">
        <name>Zn(2+)</name>
        <dbReference type="ChEBI" id="CHEBI:29105"/>
    </cofactor>
    <text evidence="1">Binds 1 zinc ion per subunit.</text>
</comment>
<dbReference type="RefSeq" id="WP_062090713.1">
    <property type="nucleotide sequence ID" value="NZ_FCOK02000058.1"/>
</dbReference>
<dbReference type="InterPro" id="IPR009197">
    <property type="entry name" value="MlrC"/>
</dbReference>
<dbReference type="Pfam" id="PF07364">
    <property type="entry name" value="DUF1485"/>
    <property type="match status" value="1"/>
</dbReference>
<dbReference type="GO" id="GO:0008237">
    <property type="term" value="F:metallopeptidase activity"/>
    <property type="evidence" value="ECO:0007669"/>
    <property type="project" value="UniProtKB-KW"/>
</dbReference>
<name>A0A158IQQ7_9BURK</name>
<dbReference type="InterPro" id="IPR010799">
    <property type="entry name" value="MlrC_C"/>
</dbReference>
<dbReference type="GO" id="GO:0006508">
    <property type="term" value="P:proteolysis"/>
    <property type="evidence" value="ECO:0007669"/>
    <property type="project" value="UniProtKB-KW"/>
</dbReference>
<feature type="domain" description="Microcystin LR degradation protein MlrC C-terminal" evidence="2">
    <location>
        <begin position="311"/>
        <end position="490"/>
    </location>
</feature>
<keyword evidence="1" id="KW-0479">Metal-binding</keyword>
<proteinExistence type="inferred from homology"/>
<evidence type="ECO:0000259" key="3">
    <source>
        <dbReference type="Pfam" id="PF07364"/>
    </source>
</evidence>
<accession>A0A158IQQ7</accession>
<dbReference type="AlphaFoldDB" id="A0A158IQQ7"/>
<evidence type="ECO:0000313" key="4">
    <source>
        <dbReference type="EMBL" id="SAL58410.1"/>
    </source>
</evidence>
<keyword evidence="1" id="KW-0378">Hydrolase</keyword>
<dbReference type="EMBL" id="FCOK02000058">
    <property type="protein sequence ID" value="SAL58410.1"/>
    <property type="molecule type" value="Genomic_DNA"/>
</dbReference>
<dbReference type="OrthoDB" id="5288421at2"/>
<dbReference type="Pfam" id="PF07171">
    <property type="entry name" value="MlrC_C"/>
    <property type="match status" value="1"/>
</dbReference>
<dbReference type="InterPro" id="IPR015995">
    <property type="entry name" value="MlrC_N"/>
</dbReference>
<dbReference type="PIRSF" id="PIRSF012702">
    <property type="entry name" value="UCP012702"/>
    <property type="match status" value="1"/>
</dbReference>
<comment type="function">
    <text evidence="1">Involved in peptidolytic degradation of cyclic heptapeptide hepatotoxin microcystin (MC).</text>
</comment>
<keyword evidence="1" id="KW-0645">Protease</keyword>
<evidence type="ECO:0000313" key="5">
    <source>
        <dbReference type="Proteomes" id="UP000054683"/>
    </source>
</evidence>
<gene>
    <name evidence="4" type="ORF">AWB69_06441</name>
</gene>
<sequence>MKNPRVAILGFAIESNRFAPVSTRADFLSRAYLQDAALLLDARSAAPVMTPEIPAFVRTMDAIRPWTPVPILFANAESGGPVEHAFFVDTLREFEKRLRAALPLDAVYICEHGAAITTEEDDPDGVVFTLVRRIVGPAVPIVATVDLHANVSDRMVDAVDALVSYRRNPHTDMAERGAEAAWIAIELLDGMRTSVAHMRMPVCAPPTQLLTAPGTGPYAEMIRRAEALDDPRIVNISIAGGFAFADTPKNGLTVLVTTRGDAPLAARVAHELASYAWQERAAFTPRLTPLNDAVNLAKATGDDASRAPVLLADVADNPGGGGRGNTPFILKALQEQDVRGAILGVVTDPELVADAYVAGTGQTFQARFNRAETTIYSELFDVPARVLRLHTGKGVGRRGQLAGCSFDLGPSVALQVGGVTVIVISKRHQCHEPMFFEMFGIDIASARVVVLKSRGHFRAAFDEFFADEQIVSVDAPGLTSPILARFDFKKLPRPVVPLDDIATWSPTVRAVQPNSDAR</sequence>
<comment type="similarity">
    <text evidence="1">Belongs to the peptidase M81 family.</text>
</comment>
<protein>
    <recommendedName>
        <fullName evidence="1">Microcystinase C</fullName>
        <shortName evidence="1">MlrC</shortName>
    </recommendedName>
</protein>
<evidence type="ECO:0000256" key="1">
    <source>
        <dbReference type="PIRNR" id="PIRNR012702"/>
    </source>
</evidence>